<evidence type="ECO:0000256" key="4">
    <source>
        <dbReference type="PROSITE-ProRule" id="PRU00433"/>
    </source>
</evidence>
<evidence type="ECO:0000256" key="3">
    <source>
        <dbReference type="ARBA" id="ARBA00023004"/>
    </source>
</evidence>
<evidence type="ECO:0000259" key="6">
    <source>
        <dbReference type="PROSITE" id="PS51007"/>
    </source>
</evidence>
<sequence>MNNRLDTDMNIVKSVIVCLGASVVLAACSAGGNNQGTEYAPNMYHSVAYEPYSQITDPGAGRWLTSIEYEDGHAEFFNSNTLNVSTMGVFMNMRTPPANTVPRNKNGWLPYRIPKDSLELAAKRLKNPVDSSAQVIAQGKVLYQTYCQHCHGAKGEGDGKVSEKYAGVANLKGDAYKNITEGHIFHVITNGKGLMWAHGSQMSAEERWMIAKYVKVLQK</sequence>
<evidence type="ECO:0000313" key="7">
    <source>
        <dbReference type="EMBL" id="GCC52952.1"/>
    </source>
</evidence>
<dbReference type="PANTHER" id="PTHR40394:SF2">
    <property type="entry name" value="QUINOL:CYTOCHROME C OXIDOREDUCTASE MEMBRANE PROTEIN"/>
    <property type="match status" value="1"/>
</dbReference>
<evidence type="ECO:0000256" key="5">
    <source>
        <dbReference type="SAM" id="SignalP"/>
    </source>
</evidence>
<keyword evidence="1 4" id="KW-0349">Heme</keyword>
<gene>
    <name evidence="7" type="ORF">SanaruYs_31930</name>
</gene>
<evidence type="ECO:0000313" key="8">
    <source>
        <dbReference type="Proteomes" id="UP000288227"/>
    </source>
</evidence>
<dbReference type="GO" id="GO:0020037">
    <property type="term" value="F:heme binding"/>
    <property type="evidence" value="ECO:0007669"/>
    <property type="project" value="InterPro"/>
</dbReference>
<dbReference type="Pfam" id="PF13442">
    <property type="entry name" value="Cytochrome_CBB3"/>
    <property type="match status" value="1"/>
</dbReference>
<evidence type="ECO:0000256" key="2">
    <source>
        <dbReference type="ARBA" id="ARBA00022723"/>
    </source>
</evidence>
<evidence type="ECO:0000256" key="1">
    <source>
        <dbReference type="ARBA" id="ARBA00022617"/>
    </source>
</evidence>
<keyword evidence="5" id="KW-0732">Signal</keyword>
<dbReference type="GO" id="GO:0009055">
    <property type="term" value="F:electron transfer activity"/>
    <property type="evidence" value="ECO:0007669"/>
    <property type="project" value="InterPro"/>
</dbReference>
<feature type="domain" description="Cytochrome c" evidence="6">
    <location>
        <begin position="134"/>
        <end position="218"/>
    </location>
</feature>
<proteinExistence type="predicted"/>
<feature type="signal peptide" evidence="5">
    <location>
        <begin position="1"/>
        <end position="26"/>
    </location>
</feature>
<dbReference type="Proteomes" id="UP000288227">
    <property type="component" value="Unassembled WGS sequence"/>
</dbReference>
<name>A0A401UDN1_9BACT</name>
<reference evidence="7 8" key="1">
    <citation type="submission" date="2018-11" db="EMBL/GenBank/DDBJ databases">
        <title>Chryseotalea sanarue gen. nov., sp., nov., a member of the family Cytophagaceae, isolated from a brackish lake in Hamamatsu Japan.</title>
        <authorList>
            <person name="Maejima Y."/>
            <person name="Iino T."/>
            <person name="Muraguchi Y."/>
            <person name="Fukuda K."/>
            <person name="Ohkuma M."/>
            <person name="Moriuchi R."/>
            <person name="Dohra H."/>
            <person name="Kimbara K."/>
            <person name="Shintani M."/>
        </authorList>
    </citation>
    <scope>NUCLEOTIDE SEQUENCE [LARGE SCALE GENOMIC DNA]</scope>
    <source>
        <strain evidence="7 8">Ys</strain>
    </source>
</reference>
<dbReference type="InterPro" id="IPR036909">
    <property type="entry name" value="Cyt_c-like_dom_sf"/>
</dbReference>
<dbReference type="GO" id="GO:0046872">
    <property type="term" value="F:metal ion binding"/>
    <property type="evidence" value="ECO:0007669"/>
    <property type="project" value="UniProtKB-KW"/>
</dbReference>
<dbReference type="PROSITE" id="PS51257">
    <property type="entry name" value="PROKAR_LIPOPROTEIN"/>
    <property type="match status" value="1"/>
</dbReference>
<dbReference type="AlphaFoldDB" id="A0A401UDN1"/>
<dbReference type="EMBL" id="BHXQ01000006">
    <property type="protein sequence ID" value="GCC52952.1"/>
    <property type="molecule type" value="Genomic_DNA"/>
</dbReference>
<dbReference type="InterPro" id="IPR009056">
    <property type="entry name" value="Cyt_c-like_dom"/>
</dbReference>
<dbReference type="SUPFAM" id="SSF46626">
    <property type="entry name" value="Cytochrome c"/>
    <property type="match status" value="1"/>
</dbReference>
<keyword evidence="2 4" id="KW-0479">Metal-binding</keyword>
<protein>
    <submittedName>
        <fullName evidence="7">Cytochrome c</fullName>
    </submittedName>
</protein>
<keyword evidence="3 4" id="KW-0408">Iron</keyword>
<feature type="chain" id="PRO_5019218177" evidence="5">
    <location>
        <begin position="27"/>
        <end position="219"/>
    </location>
</feature>
<dbReference type="Gene3D" id="1.10.760.10">
    <property type="entry name" value="Cytochrome c-like domain"/>
    <property type="match status" value="1"/>
</dbReference>
<dbReference type="PROSITE" id="PS51007">
    <property type="entry name" value="CYTC"/>
    <property type="match status" value="1"/>
</dbReference>
<comment type="caution">
    <text evidence="7">The sequence shown here is derived from an EMBL/GenBank/DDBJ whole genome shotgun (WGS) entry which is preliminary data.</text>
</comment>
<accession>A0A401UDN1</accession>
<keyword evidence="8" id="KW-1185">Reference proteome</keyword>
<organism evidence="7 8">
    <name type="scientific">Chryseotalea sanaruensis</name>
    <dbReference type="NCBI Taxonomy" id="2482724"/>
    <lineage>
        <taxon>Bacteria</taxon>
        <taxon>Pseudomonadati</taxon>
        <taxon>Bacteroidota</taxon>
        <taxon>Cytophagia</taxon>
        <taxon>Cytophagales</taxon>
        <taxon>Chryseotaleaceae</taxon>
        <taxon>Chryseotalea</taxon>
    </lineage>
</organism>
<dbReference type="PANTHER" id="PTHR40394">
    <property type="entry name" value="LIPOPROTEIN-RELATED"/>
    <property type="match status" value="1"/>
</dbReference>